<dbReference type="InterPro" id="IPR029058">
    <property type="entry name" value="AB_hydrolase_fold"/>
</dbReference>
<dbReference type="GO" id="GO:0016787">
    <property type="term" value="F:hydrolase activity"/>
    <property type="evidence" value="ECO:0007669"/>
    <property type="project" value="UniProtKB-KW"/>
</dbReference>
<keyword evidence="1 3" id="KW-0378">Hydrolase</keyword>
<name>A0A7K3UI53_9HYPH</name>
<proteinExistence type="predicted"/>
<sequence>MKEAATKYTAGEGLRPFTSNELGRARRLNALLGLLPRYHTDRRWNAITIQALVRTIQFLVPDKLRRHNEIAGGRAMSSDRRIGVRLILPKGVRRGLYVHFHGGAWVMGNARLDDSITRPIARHCEMLVAGIDFRNAVDDRLDLTLQDCKMTIDWLVDHLAELQVEHIILGGESSGAHLAAEALLHLRERGRAGVVAGFVSMCGCFDLTGSESLRRSNSESLLINGQSALRNLRRLTPSLSGRPAKGPLFADLSNLPPALLIAGALDPIVDDSLSMAQQWQQQSGNADCVIFPEAAHGFNRLPTKLAARANSLVREWMSTTIAKVWLGKS</sequence>
<comment type="caution">
    <text evidence="3">The sequence shown here is derived from an EMBL/GenBank/DDBJ whole genome shotgun (WGS) entry which is preliminary data.</text>
</comment>
<dbReference type="PANTHER" id="PTHR48081">
    <property type="entry name" value="AB HYDROLASE SUPERFAMILY PROTEIN C4A8.06C"/>
    <property type="match status" value="1"/>
</dbReference>
<dbReference type="InterPro" id="IPR050300">
    <property type="entry name" value="GDXG_lipolytic_enzyme"/>
</dbReference>
<evidence type="ECO:0000313" key="4">
    <source>
        <dbReference type="Proteomes" id="UP000471753"/>
    </source>
</evidence>
<dbReference type="AlphaFoldDB" id="A0A7K3UI53"/>
<accession>A0A7K3UI53</accession>
<reference evidence="3 4" key="1">
    <citation type="submission" date="2019-12" db="EMBL/GenBank/DDBJ databases">
        <title>Rhizobium genotypes associated with high levels of biological nitrogen fixation by grain legumes in a temperate-maritime cropping system.</title>
        <authorList>
            <person name="Maluk M."/>
            <person name="Francesc Ferrando Molina F."/>
            <person name="Lopez Del Egido L."/>
            <person name="Lafos M."/>
            <person name="Langarica-Fuentes A."/>
            <person name="Gebre Yohannes G."/>
            <person name="Young M.W."/>
            <person name="Martin P."/>
            <person name="Gantlett R."/>
            <person name="Kenicer G."/>
            <person name="Hawes C."/>
            <person name="Begg G.S."/>
            <person name="Quilliam R.S."/>
            <person name="Squire G.R."/>
            <person name="Poole P.S."/>
            <person name="Young P.W."/>
            <person name="Iannetta P.M."/>
            <person name="James E.K."/>
        </authorList>
    </citation>
    <scope>NUCLEOTIDE SEQUENCE [LARGE SCALE GENOMIC DNA]</scope>
    <source>
        <strain evidence="3 4">JHI366</strain>
    </source>
</reference>
<gene>
    <name evidence="3" type="ORF">GR197_22960</name>
</gene>
<dbReference type="EMBL" id="WUFT01000016">
    <property type="protein sequence ID" value="NEJ73366.1"/>
    <property type="molecule type" value="Genomic_DNA"/>
</dbReference>
<feature type="domain" description="Alpha/beta hydrolase fold-3" evidence="2">
    <location>
        <begin position="98"/>
        <end position="298"/>
    </location>
</feature>
<dbReference type="Proteomes" id="UP000471753">
    <property type="component" value="Unassembled WGS sequence"/>
</dbReference>
<dbReference type="SUPFAM" id="SSF53474">
    <property type="entry name" value="alpha/beta-Hydrolases"/>
    <property type="match status" value="1"/>
</dbReference>
<evidence type="ECO:0000313" key="3">
    <source>
        <dbReference type="EMBL" id="NEJ73366.1"/>
    </source>
</evidence>
<evidence type="ECO:0000256" key="1">
    <source>
        <dbReference type="ARBA" id="ARBA00022801"/>
    </source>
</evidence>
<dbReference type="Pfam" id="PF07859">
    <property type="entry name" value="Abhydrolase_3"/>
    <property type="match status" value="1"/>
</dbReference>
<dbReference type="RefSeq" id="WP_164013735.1">
    <property type="nucleotide sequence ID" value="NZ_WUFT01000016.1"/>
</dbReference>
<evidence type="ECO:0000259" key="2">
    <source>
        <dbReference type="Pfam" id="PF07859"/>
    </source>
</evidence>
<organism evidence="3 4">
    <name type="scientific">Rhizobium phaseoli</name>
    <dbReference type="NCBI Taxonomy" id="396"/>
    <lineage>
        <taxon>Bacteria</taxon>
        <taxon>Pseudomonadati</taxon>
        <taxon>Pseudomonadota</taxon>
        <taxon>Alphaproteobacteria</taxon>
        <taxon>Hyphomicrobiales</taxon>
        <taxon>Rhizobiaceae</taxon>
        <taxon>Rhizobium/Agrobacterium group</taxon>
        <taxon>Rhizobium</taxon>
    </lineage>
</organism>
<dbReference type="InterPro" id="IPR013094">
    <property type="entry name" value="AB_hydrolase_3"/>
</dbReference>
<dbReference type="Gene3D" id="3.40.50.1820">
    <property type="entry name" value="alpha/beta hydrolase"/>
    <property type="match status" value="1"/>
</dbReference>
<protein>
    <submittedName>
        <fullName evidence="3">Alpha/beta hydrolase fold domain-containing protein</fullName>
    </submittedName>
</protein>